<dbReference type="Proteomes" id="UP000887116">
    <property type="component" value="Unassembled WGS sequence"/>
</dbReference>
<evidence type="ECO:0000256" key="1">
    <source>
        <dbReference type="ARBA" id="ARBA00022723"/>
    </source>
</evidence>
<feature type="domain" description="C2H2-type" evidence="6">
    <location>
        <begin position="210"/>
        <end position="237"/>
    </location>
</feature>
<organism evidence="7 8">
    <name type="scientific">Trichonephila clavata</name>
    <name type="common">Joro spider</name>
    <name type="synonym">Nephila clavata</name>
    <dbReference type="NCBI Taxonomy" id="2740835"/>
    <lineage>
        <taxon>Eukaryota</taxon>
        <taxon>Metazoa</taxon>
        <taxon>Ecdysozoa</taxon>
        <taxon>Arthropoda</taxon>
        <taxon>Chelicerata</taxon>
        <taxon>Arachnida</taxon>
        <taxon>Araneae</taxon>
        <taxon>Araneomorphae</taxon>
        <taxon>Entelegynae</taxon>
        <taxon>Araneoidea</taxon>
        <taxon>Nephilidae</taxon>
        <taxon>Trichonephila</taxon>
    </lineage>
</organism>
<dbReference type="GO" id="GO:0008270">
    <property type="term" value="F:zinc ion binding"/>
    <property type="evidence" value="ECO:0007669"/>
    <property type="project" value="UniProtKB-KW"/>
</dbReference>
<dbReference type="Gene3D" id="3.30.160.60">
    <property type="entry name" value="Classic Zinc Finger"/>
    <property type="match status" value="9"/>
</dbReference>
<dbReference type="GO" id="GO:0045944">
    <property type="term" value="P:positive regulation of transcription by RNA polymerase II"/>
    <property type="evidence" value="ECO:0007669"/>
    <property type="project" value="TreeGrafter"/>
</dbReference>
<dbReference type="GO" id="GO:0005634">
    <property type="term" value="C:nucleus"/>
    <property type="evidence" value="ECO:0007669"/>
    <property type="project" value="TreeGrafter"/>
</dbReference>
<evidence type="ECO:0000256" key="2">
    <source>
        <dbReference type="ARBA" id="ARBA00022737"/>
    </source>
</evidence>
<dbReference type="PANTHER" id="PTHR24403:SF43">
    <property type="entry name" value="ZINC FINGER PROTEIN 64"/>
    <property type="match status" value="1"/>
</dbReference>
<feature type="domain" description="C2H2-type" evidence="6">
    <location>
        <begin position="322"/>
        <end position="345"/>
    </location>
</feature>
<accession>A0A8X6GCP4</accession>
<feature type="domain" description="C2H2-type" evidence="6">
    <location>
        <begin position="67"/>
        <end position="94"/>
    </location>
</feature>
<keyword evidence="8" id="KW-1185">Reference proteome</keyword>
<evidence type="ECO:0000256" key="4">
    <source>
        <dbReference type="ARBA" id="ARBA00022833"/>
    </source>
</evidence>
<dbReference type="SMART" id="SM00355">
    <property type="entry name" value="ZnF_C2H2"/>
    <property type="match status" value="26"/>
</dbReference>
<proteinExistence type="predicted"/>
<feature type="domain" description="C2H2-type" evidence="6">
    <location>
        <begin position="178"/>
        <end position="205"/>
    </location>
</feature>
<gene>
    <name evidence="7" type="primary">NCL1_55232</name>
    <name evidence="7" type="ORF">TNCT_393481</name>
</gene>
<dbReference type="Pfam" id="PF00096">
    <property type="entry name" value="zf-C2H2"/>
    <property type="match status" value="4"/>
</dbReference>
<feature type="domain" description="C2H2-type" evidence="6">
    <location>
        <begin position="294"/>
        <end position="321"/>
    </location>
</feature>
<protein>
    <submittedName>
        <fullName evidence="7">Zinc finger protein</fullName>
    </submittedName>
</protein>
<feature type="domain" description="C2H2-type" evidence="6">
    <location>
        <begin position="95"/>
        <end position="122"/>
    </location>
</feature>
<dbReference type="PROSITE" id="PS50157">
    <property type="entry name" value="ZINC_FINGER_C2H2_2"/>
    <property type="match status" value="11"/>
</dbReference>
<feature type="domain" description="C2H2-type" evidence="6">
    <location>
        <begin position="266"/>
        <end position="293"/>
    </location>
</feature>
<evidence type="ECO:0000256" key="3">
    <source>
        <dbReference type="ARBA" id="ARBA00022771"/>
    </source>
</evidence>
<dbReference type="InterPro" id="IPR036236">
    <property type="entry name" value="Znf_C2H2_sf"/>
</dbReference>
<feature type="domain" description="C2H2-type" evidence="6">
    <location>
        <begin position="238"/>
        <end position="265"/>
    </location>
</feature>
<dbReference type="InterPro" id="IPR013087">
    <property type="entry name" value="Znf_C2H2_type"/>
</dbReference>
<keyword evidence="4" id="KW-0862">Zinc</keyword>
<comment type="caution">
    <text evidence="7">The sequence shown here is derived from an EMBL/GenBank/DDBJ whole genome shotgun (WGS) entry which is preliminary data.</text>
</comment>
<name>A0A8X6GCP4_TRICU</name>
<dbReference type="OrthoDB" id="7770689at2759"/>
<sequence>MSGRGRNMPRKGLEYICDACGKGMGKRHKQNHRISSLESCLKCKVCKKSFSMGFANKKIKPHKKESYSCEICKKEFKFECLLTYHLFEHSNDWPCWCSVCKKGFALPSHLKKHMCYHDEPQFKCSACPLMFKSKESLKAHGTFHSSAYKWKCNECSKGFLFESDMEKHMRTHDIDRKYECSVCGFEAKSKHNLDKHSLFHTKEYTETFKLKCEVCSKGFSYQSELKQHMSKHNNDRNFRCILCSSEFKHKSELLKHKLIHSGQYKWKCDSCSKGFVFQSELKAHMRFHDESRQYQCGICFLKFTNKTELTKHSQIHTGQYKYKCGVCSKLFPNKVNFGKHLQTHSENLVFHTNNISEDFEEAIDDPQSGAQSLKCDLCNYECVSDLLLQQHKQIYHQTAMVILTYPDSDTHARSANLIFDTSDIPADSEQIVQNFNTEYIGCTETHSVKCDFCSYECDSKSTLGQHKQLCHQTVMVLLTHSDGDVDSQSDLVIHTNDILVNSEEAADDPVSEHGGMLLFKCDLCNYECDSELLLGQHKQLCHQTVMVLLTHSEGDMDSQSDLVMHTNDILINSEEATDDPNLEHGGMLLFKCDLCNYECDSELLLGQHKQLYHQTVMVLLTHSDGDMDSQSDLVFHTNDILVNSEESVDDPYSEYIGYTRTQSFKCDLCKYECESELLLGQHKQHYHQTILTTVTNPNNHVPTQSVVISETNEILLGTEGAFDDPNSKYTGTQSLKCDFCSNECDSELLLGQRKEVDHQTILTIVANPDSDKRSESKDLDFVNNEILSNPEEIVDNSTLEYIGIESFKCELCNHQCESELLLGQHKQLYHQTVMVLLTHPDKDMNVQSANLVFHTNDILANSEEAIEFVPNSECTGHTGTHLLKCDLCSYGCDSESTLAQHKQVYHHTILVIATNPNSDMDTESGDIVFGTHNVLKNSEEVIDGPNFEHNETQSFKCHLCKFECDCESVLGHHRQVYHQKILTIETNADNDMQTQSGDLVSRTNAILVNIEEIFEDPNSEYTRARSFSCDLCSYECDSELLLGHHKQVCHQTILTIATNPDSDMQTPSRELVSGINDVFLNTERAIDYPNLEYTGHTVTQSFKCDLCSLCSYECDSESALGQHTEVYHQTILTIVTNPENGIHPQSGMESNEMLTISKEAIDDLNLVCIGMQSFKCNLCNYEFDSELVLEQHKQVYHRNILTIVTNPDNDTYAQLENFVVEVNDIPVNSEDANYDPTPEYTEAQSFQCDLCNYECDSELLLEQHKQVCHQTILTIVTDPDNDMQPQSGNLVLGTYEIIPNFEEAVDNPDSEYNGYAEVDSFKCDLCGYECNSELLLQQHRQVYHQTFLAIVTNPDSGMPVHSADVIFQTEGNLANFDEVVENSNSLHMGAESVKCDLCPYECDSELLLEQHKQVYHQTIMTIVTDTDNDMHTESGNLVSQSNDNRLNSEAAVYGPPPECNGNQSLKCDLCRYECDSELLLKQHKQLYHPTIMVLLTHPDNDMQPQSGDLVLGTNEILINSQEAVDDPNSEFTRCTEAESFKCGLCGYECQSELLLEQHKQEYHQTFLTILTSPESNMPIQSGAIVFQTNDIISTNSEEQS</sequence>
<dbReference type="SUPFAM" id="SSF57667">
    <property type="entry name" value="beta-beta-alpha zinc fingers"/>
    <property type="match status" value="6"/>
</dbReference>
<evidence type="ECO:0000259" key="6">
    <source>
        <dbReference type="PROSITE" id="PS50157"/>
    </source>
</evidence>
<evidence type="ECO:0000256" key="5">
    <source>
        <dbReference type="PROSITE-ProRule" id="PRU00042"/>
    </source>
</evidence>
<dbReference type="PROSITE" id="PS00028">
    <property type="entry name" value="ZINC_FINGER_C2H2_1"/>
    <property type="match status" value="19"/>
</dbReference>
<feature type="domain" description="C2H2-type" evidence="6">
    <location>
        <begin position="122"/>
        <end position="149"/>
    </location>
</feature>
<dbReference type="InterPro" id="IPR050688">
    <property type="entry name" value="Zinc_finger/UBP_domain"/>
</dbReference>
<dbReference type="PANTHER" id="PTHR24403">
    <property type="entry name" value="ZINC FINGER PROTEIN"/>
    <property type="match status" value="1"/>
</dbReference>
<dbReference type="EMBL" id="BMAO01034837">
    <property type="protein sequence ID" value="GFQ99299.1"/>
    <property type="molecule type" value="Genomic_DNA"/>
</dbReference>
<evidence type="ECO:0000313" key="7">
    <source>
        <dbReference type="EMBL" id="GFQ99299.1"/>
    </source>
</evidence>
<keyword evidence="1" id="KW-0479">Metal-binding</keyword>
<keyword evidence="2" id="KW-0677">Repeat</keyword>
<feature type="domain" description="C2H2-type" evidence="6">
    <location>
        <begin position="150"/>
        <end position="177"/>
    </location>
</feature>
<keyword evidence="3 5" id="KW-0863">Zinc-finger</keyword>
<feature type="domain" description="C2H2-type" evidence="6">
    <location>
        <begin position="1174"/>
        <end position="1197"/>
    </location>
</feature>
<reference evidence="7" key="1">
    <citation type="submission" date="2020-07" db="EMBL/GenBank/DDBJ databases">
        <title>Multicomponent nature underlies the extraordinary mechanical properties of spider dragline silk.</title>
        <authorList>
            <person name="Kono N."/>
            <person name="Nakamura H."/>
            <person name="Mori M."/>
            <person name="Yoshida Y."/>
            <person name="Ohtoshi R."/>
            <person name="Malay A.D."/>
            <person name="Moran D.A.P."/>
            <person name="Tomita M."/>
            <person name="Numata K."/>
            <person name="Arakawa K."/>
        </authorList>
    </citation>
    <scope>NUCLEOTIDE SEQUENCE</scope>
</reference>
<evidence type="ECO:0000313" key="8">
    <source>
        <dbReference type="Proteomes" id="UP000887116"/>
    </source>
</evidence>